<dbReference type="GO" id="GO:0016020">
    <property type="term" value="C:membrane"/>
    <property type="evidence" value="ECO:0007669"/>
    <property type="project" value="UniProtKB-SubCell"/>
</dbReference>
<name>A0A1F5FZ36_9BACT</name>
<dbReference type="InterPro" id="IPR019109">
    <property type="entry name" value="MamF_MmsF"/>
</dbReference>
<evidence type="ECO:0000256" key="2">
    <source>
        <dbReference type="ARBA" id="ARBA00022692"/>
    </source>
</evidence>
<feature type="transmembrane region" description="Helical" evidence="5">
    <location>
        <begin position="50"/>
        <end position="70"/>
    </location>
</feature>
<evidence type="ECO:0008006" key="8">
    <source>
        <dbReference type="Google" id="ProtNLM"/>
    </source>
</evidence>
<dbReference type="AlphaFoldDB" id="A0A1F5FZ36"/>
<accession>A0A1F5FZ36</accession>
<dbReference type="PANTHER" id="PTHR36460">
    <property type="entry name" value="UPF0132 DOMAIN PROTEIN (AFU_ORTHOLOGUE AFUA_3G10255)"/>
    <property type="match status" value="1"/>
</dbReference>
<keyword evidence="3 5" id="KW-1133">Transmembrane helix</keyword>
<dbReference type="Proteomes" id="UP000179252">
    <property type="component" value="Unassembled WGS sequence"/>
</dbReference>
<keyword evidence="4 5" id="KW-0472">Membrane</keyword>
<gene>
    <name evidence="6" type="ORF">A2165_03455</name>
</gene>
<evidence type="ECO:0000256" key="5">
    <source>
        <dbReference type="SAM" id="Phobius"/>
    </source>
</evidence>
<comment type="subcellular location">
    <subcellularLocation>
        <location evidence="1">Membrane</location>
        <topology evidence="1">Multi-pass membrane protein</topology>
    </subcellularLocation>
</comment>
<evidence type="ECO:0000256" key="1">
    <source>
        <dbReference type="ARBA" id="ARBA00004141"/>
    </source>
</evidence>
<evidence type="ECO:0000256" key="4">
    <source>
        <dbReference type="ARBA" id="ARBA00023136"/>
    </source>
</evidence>
<evidence type="ECO:0000313" key="6">
    <source>
        <dbReference type="EMBL" id="OGD84879.1"/>
    </source>
</evidence>
<organism evidence="6 7">
    <name type="scientific">Candidatus Curtissbacteria bacterium RBG_13_40_7</name>
    <dbReference type="NCBI Taxonomy" id="1797706"/>
    <lineage>
        <taxon>Bacteria</taxon>
        <taxon>Candidatus Curtissiibacteriota</taxon>
    </lineage>
</organism>
<proteinExistence type="predicted"/>
<protein>
    <recommendedName>
        <fullName evidence="8">Import component protein</fullName>
    </recommendedName>
</protein>
<dbReference type="EMBL" id="MFAU01000009">
    <property type="protein sequence ID" value="OGD84879.1"/>
    <property type="molecule type" value="Genomic_DNA"/>
</dbReference>
<evidence type="ECO:0000256" key="3">
    <source>
        <dbReference type="ARBA" id="ARBA00022989"/>
    </source>
</evidence>
<reference evidence="6 7" key="1">
    <citation type="journal article" date="2016" name="Nat. Commun.">
        <title>Thousands of microbial genomes shed light on interconnected biogeochemical processes in an aquifer system.</title>
        <authorList>
            <person name="Anantharaman K."/>
            <person name="Brown C.T."/>
            <person name="Hug L.A."/>
            <person name="Sharon I."/>
            <person name="Castelle C.J."/>
            <person name="Probst A.J."/>
            <person name="Thomas B.C."/>
            <person name="Singh A."/>
            <person name="Wilkins M.J."/>
            <person name="Karaoz U."/>
            <person name="Brodie E.L."/>
            <person name="Williams K.H."/>
            <person name="Hubbard S.S."/>
            <person name="Banfield J.F."/>
        </authorList>
    </citation>
    <scope>NUCLEOTIDE SEQUENCE [LARGE SCALE GENOMIC DNA]</scope>
</reference>
<comment type="caution">
    <text evidence="6">The sequence shown here is derived from an EMBL/GenBank/DDBJ whole genome shotgun (WGS) entry which is preliminary data.</text>
</comment>
<evidence type="ECO:0000313" key="7">
    <source>
        <dbReference type="Proteomes" id="UP000179252"/>
    </source>
</evidence>
<feature type="transmembrane region" description="Helical" evidence="5">
    <location>
        <begin position="12"/>
        <end position="29"/>
    </location>
</feature>
<sequence>MARAAKDRNLVAALSYLLGFITGIVILFVEKDDRFIRFHAMQSTVIFGGLFVISILLGIIFGQIILIGLLVNLVNILLSILGLIVWIVSMIKAYQGELYKWPIVGDFAEKQVK</sequence>
<feature type="transmembrane region" description="Helical" evidence="5">
    <location>
        <begin position="76"/>
        <end position="94"/>
    </location>
</feature>
<keyword evidence="2 5" id="KW-0812">Transmembrane</keyword>
<dbReference type="Pfam" id="PF09685">
    <property type="entry name" value="MamF_MmsF"/>
    <property type="match status" value="1"/>
</dbReference>
<dbReference type="PANTHER" id="PTHR36460:SF1">
    <property type="entry name" value="UPF0132 DOMAIN PROTEIN (AFU_ORTHOLOGUE AFUA_3G10255)"/>
    <property type="match status" value="1"/>
</dbReference>